<dbReference type="GO" id="GO:0005739">
    <property type="term" value="C:mitochondrion"/>
    <property type="evidence" value="ECO:0007669"/>
    <property type="project" value="TreeGrafter"/>
</dbReference>
<dbReference type="GO" id="GO:0055088">
    <property type="term" value="P:lipid homeostasis"/>
    <property type="evidence" value="ECO:0007669"/>
    <property type="project" value="TreeGrafter"/>
</dbReference>
<dbReference type="GO" id="GO:0006654">
    <property type="term" value="P:phosphatidic acid biosynthetic process"/>
    <property type="evidence" value="ECO:0007669"/>
    <property type="project" value="TreeGrafter"/>
</dbReference>
<dbReference type="PANTHER" id="PTHR42886:SF29">
    <property type="entry name" value="PUMMELIG, ISOFORM A"/>
    <property type="match status" value="1"/>
</dbReference>
<keyword evidence="4" id="KW-1185">Reference proteome</keyword>
<evidence type="ECO:0000256" key="1">
    <source>
        <dbReference type="ARBA" id="ARBA00038097"/>
    </source>
</evidence>
<reference evidence="3 4" key="1">
    <citation type="submission" date="2019-05" db="EMBL/GenBank/DDBJ databases">
        <title>Another draft genome of Portunus trituberculatus and its Hox gene families provides insights of decapod evolution.</title>
        <authorList>
            <person name="Jeong J.-H."/>
            <person name="Song I."/>
            <person name="Kim S."/>
            <person name="Choi T."/>
            <person name="Kim D."/>
            <person name="Ryu S."/>
            <person name="Kim W."/>
        </authorList>
    </citation>
    <scope>NUCLEOTIDE SEQUENCE [LARGE SCALE GENOMIC DNA]</scope>
    <source>
        <tissue evidence="3">Muscle</tissue>
    </source>
</reference>
<dbReference type="AlphaFoldDB" id="A0A5B7CRI8"/>
<comment type="similarity">
    <text evidence="1">Belongs to the peptidase S33 family. ABHD4/ABHD5 subfamily.</text>
</comment>
<dbReference type="Proteomes" id="UP000324222">
    <property type="component" value="Unassembled WGS sequence"/>
</dbReference>
<evidence type="ECO:0000259" key="2">
    <source>
        <dbReference type="PROSITE" id="PS50898"/>
    </source>
</evidence>
<dbReference type="CDD" id="cd01816">
    <property type="entry name" value="RBD_RAF"/>
    <property type="match status" value="1"/>
</dbReference>
<dbReference type="InterPro" id="IPR003116">
    <property type="entry name" value="RBD_dom"/>
</dbReference>
<dbReference type="Gene3D" id="3.10.20.90">
    <property type="entry name" value="Phosphatidylinositol 3-kinase Catalytic Subunit, Chain A, domain 1"/>
    <property type="match status" value="1"/>
</dbReference>
<dbReference type="InterPro" id="IPR029071">
    <property type="entry name" value="Ubiquitin-like_domsf"/>
</dbReference>
<sequence length="252" mass="28716">MAGFGWAKYPMIQRMDSLRKGLPITLIYGARSWVDHDPGFQIKYMRKDTFVDVKVIQGAGHHVYADRAQSFNAIVNNIGHHSDNGTLPQLAPDSEEAEGQVSSRDVAVTLSSMINVRNDNMRDEPIVTTEVNGRQFPITMFNLGSFVSSQLDNIQNIIHFTKKHIDDLNSRFAGFQHPPSLYLTSPLRSVVRAHLPNKQRTTVPVQPGRTLKDALAKALNLRKLSPDVCIVYRKTNPKVRRRRRRRRWCVFV</sequence>
<dbReference type="PROSITE" id="PS50898">
    <property type="entry name" value="RBD"/>
    <property type="match status" value="1"/>
</dbReference>
<dbReference type="OrthoDB" id="774951at2759"/>
<dbReference type="GO" id="GO:0007165">
    <property type="term" value="P:signal transduction"/>
    <property type="evidence" value="ECO:0007669"/>
    <property type="project" value="InterPro"/>
</dbReference>
<dbReference type="GO" id="GO:0042171">
    <property type="term" value="F:lysophosphatidic acid acyltransferase activity"/>
    <property type="evidence" value="ECO:0007669"/>
    <property type="project" value="TreeGrafter"/>
</dbReference>
<dbReference type="SUPFAM" id="SSF54236">
    <property type="entry name" value="Ubiquitin-like"/>
    <property type="match status" value="1"/>
</dbReference>
<proteinExistence type="inferred from homology"/>
<dbReference type="Pfam" id="PF02196">
    <property type="entry name" value="RBD"/>
    <property type="match status" value="1"/>
</dbReference>
<dbReference type="EMBL" id="VSRR010000163">
    <property type="protein sequence ID" value="MPC11441.1"/>
    <property type="molecule type" value="Genomic_DNA"/>
</dbReference>
<accession>A0A5B7CRI8</accession>
<protein>
    <submittedName>
        <fullName evidence="3">Protein ABHD4</fullName>
    </submittedName>
</protein>
<dbReference type="GO" id="GO:0052689">
    <property type="term" value="F:carboxylic ester hydrolase activity"/>
    <property type="evidence" value="ECO:0007669"/>
    <property type="project" value="TreeGrafter"/>
</dbReference>
<dbReference type="PANTHER" id="PTHR42886">
    <property type="entry name" value="RE40534P-RELATED"/>
    <property type="match status" value="1"/>
</dbReference>
<evidence type="ECO:0000313" key="3">
    <source>
        <dbReference type="EMBL" id="MPC11441.1"/>
    </source>
</evidence>
<name>A0A5B7CRI8_PORTR</name>
<comment type="caution">
    <text evidence="3">The sequence shown here is derived from an EMBL/GenBank/DDBJ whole genome shotgun (WGS) entry which is preliminary data.</text>
</comment>
<evidence type="ECO:0000313" key="4">
    <source>
        <dbReference type="Proteomes" id="UP000324222"/>
    </source>
</evidence>
<organism evidence="3 4">
    <name type="scientific">Portunus trituberculatus</name>
    <name type="common">Swimming crab</name>
    <name type="synonym">Neptunus trituberculatus</name>
    <dbReference type="NCBI Taxonomy" id="210409"/>
    <lineage>
        <taxon>Eukaryota</taxon>
        <taxon>Metazoa</taxon>
        <taxon>Ecdysozoa</taxon>
        <taxon>Arthropoda</taxon>
        <taxon>Crustacea</taxon>
        <taxon>Multicrustacea</taxon>
        <taxon>Malacostraca</taxon>
        <taxon>Eumalacostraca</taxon>
        <taxon>Eucarida</taxon>
        <taxon>Decapoda</taxon>
        <taxon>Pleocyemata</taxon>
        <taxon>Brachyura</taxon>
        <taxon>Eubrachyura</taxon>
        <taxon>Portunoidea</taxon>
        <taxon>Portunidae</taxon>
        <taxon>Portuninae</taxon>
        <taxon>Portunus</taxon>
    </lineage>
</organism>
<feature type="domain" description="RBD" evidence="2">
    <location>
        <begin position="189"/>
        <end position="252"/>
    </location>
</feature>
<dbReference type="SMART" id="SM00455">
    <property type="entry name" value="RBD"/>
    <property type="match status" value="1"/>
</dbReference>
<gene>
    <name evidence="3" type="primary">Abhd4_1</name>
    <name evidence="3" type="ORF">E2C01_004110</name>
</gene>